<evidence type="ECO:0000256" key="3">
    <source>
        <dbReference type="ARBA" id="ARBA00007592"/>
    </source>
</evidence>
<comment type="caution">
    <text evidence="12">Was originally thought to be a dihydrodipicolinate synthase (DHDPS), catalyzing the condensation of (S)-aspartate-beta-semialdehyde [(S)-ASA] and pyruvate to dihydrodipicolinate (DHDP). However, it was shown in E.coli that the product of the enzymatic reaction is not dihydrodipicolinate but in fact (4S)-4-hydroxy-2,3,4,5-tetrahydro-(2S)-dipicolinic acid (HTPA), and that the consecutive dehydration reaction leading to DHDP is not spontaneous but catalyzed by DapB.</text>
</comment>
<dbReference type="PANTHER" id="PTHR12128:SF66">
    <property type="entry name" value="4-HYDROXY-2-OXOGLUTARATE ALDOLASE, MITOCHONDRIAL"/>
    <property type="match status" value="1"/>
</dbReference>
<dbReference type="HAMAP" id="MF_00418">
    <property type="entry name" value="DapA"/>
    <property type="match status" value="1"/>
</dbReference>
<dbReference type="EMBL" id="JAUYVI010000001">
    <property type="protein sequence ID" value="MDQ7246743.1"/>
    <property type="molecule type" value="Genomic_DNA"/>
</dbReference>
<dbReference type="Pfam" id="PF00701">
    <property type="entry name" value="DHDPS"/>
    <property type="match status" value="1"/>
</dbReference>
<feature type="site" description="Part of a proton relay during catalysis" evidence="12">
    <location>
        <position position="129"/>
    </location>
</feature>
<proteinExistence type="inferred from homology"/>
<feature type="binding site" evidence="12">
    <location>
        <position position="225"/>
    </location>
    <ligand>
        <name>pyruvate</name>
        <dbReference type="ChEBI" id="CHEBI:15361"/>
    </ligand>
</feature>
<accession>A0ABU0YJ35</accession>
<organism evidence="14 15">
    <name type="scientific">Dongia sedimenti</name>
    <dbReference type="NCBI Taxonomy" id="3064282"/>
    <lineage>
        <taxon>Bacteria</taxon>
        <taxon>Pseudomonadati</taxon>
        <taxon>Pseudomonadota</taxon>
        <taxon>Alphaproteobacteria</taxon>
        <taxon>Rhodospirillales</taxon>
        <taxon>Dongiaceae</taxon>
        <taxon>Dongia</taxon>
    </lineage>
</organism>
<dbReference type="InterPro" id="IPR013785">
    <property type="entry name" value="Aldolase_TIM"/>
</dbReference>
<protein>
    <recommendedName>
        <fullName evidence="4 12">4-hydroxy-tetrahydrodipicolinate synthase</fullName>
        <shortName evidence="12">HTPA synthase</shortName>
        <ecNumber evidence="4 12">4.3.3.7</ecNumber>
    </recommendedName>
</protein>
<dbReference type="PANTHER" id="PTHR12128">
    <property type="entry name" value="DIHYDRODIPICOLINATE SYNTHASE"/>
    <property type="match status" value="1"/>
</dbReference>
<dbReference type="Gene3D" id="3.20.20.70">
    <property type="entry name" value="Aldolase class I"/>
    <property type="match status" value="1"/>
</dbReference>
<dbReference type="InterPro" id="IPR002220">
    <property type="entry name" value="DapA-like"/>
</dbReference>
<evidence type="ECO:0000256" key="13">
    <source>
        <dbReference type="PIRNR" id="PIRNR001365"/>
    </source>
</evidence>
<dbReference type="EC" id="4.3.3.7" evidence="4 12"/>
<dbReference type="InterPro" id="IPR005263">
    <property type="entry name" value="DapA"/>
</dbReference>
<name>A0ABU0YJ35_9PROT</name>
<feature type="active site" description="Schiff-base intermediate with substrate" evidence="12">
    <location>
        <position position="183"/>
    </location>
</feature>
<dbReference type="CDD" id="cd00950">
    <property type="entry name" value="DHDPS"/>
    <property type="match status" value="1"/>
</dbReference>
<dbReference type="SMART" id="SM01130">
    <property type="entry name" value="DHDPS"/>
    <property type="match status" value="1"/>
</dbReference>
<keyword evidence="15" id="KW-1185">Reference proteome</keyword>
<keyword evidence="10 12" id="KW-0704">Schiff base</keyword>
<evidence type="ECO:0000256" key="10">
    <source>
        <dbReference type="ARBA" id="ARBA00023270"/>
    </source>
</evidence>
<sequence>MTQTSTIAIPPSTERVVSDSTRSEVRGIWLPLVTPFKDGALDEVSLKRLLRHVSGRPVDGLVIAATTGEGPMLDEREMERIAAIAADEIGDLLPIYLGVSGSDTRKVAQQLHRIAHWPVAGYLIACPHYVRPSQEGLYRHFSVLAEAAERPVLIYNIPYRTGVNLANDTLLRLAEIPTIIGIKDCCADPAQSLDLIRRKPPGFAVMCGEDAQFHVALAQGADGGILASAHVETERFATIHAAHRDDGDTRTALKHWHDLSDLPRLLFAEPSPAPVKYWLYRQGLIDSPEVRLPLTQVTPALAERIDREIGRWSGTVRAA</sequence>
<dbReference type="PRINTS" id="PR00146">
    <property type="entry name" value="DHPICSNTHASE"/>
</dbReference>
<comment type="function">
    <text evidence="1 12">Catalyzes the condensation of (S)-aspartate-beta-semialdehyde [(S)-ASA] and pyruvate to 4-hydroxy-tetrahydrodipicolinate (HTPA).</text>
</comment>
<evidence type="ECO:0000256" key="6">
    <source>
        <dbReference type="ARBA" id="ARBA00022605"/>
    </source>
</evidence>
<keyword evidence="5 12" id="KW-0963">Cytoplasm</keyword>
<feature type="binding site" evidence="12">
    <location>
        <position position="67"/>
    </location>
    <ligand>
        <name>pyruvate</name>
        <dbReference type="ChEBI" id="CHEBI:15361"/>
    </ligand>
</feature>
<comment type="catalytic activity">
    <reaction evidence="11 12">
        <text>L-aspartate 4-semialdehyde + pyruvate = (2S,4S)-4-hydroxy-2,3,4,5-tetrahydrodipicolinate + H2O + H(+)</text>
        <dbReference type="Rhea" id="RHEA:34171"/>
        <dbReference type="ChEBI" id="CHEBI:15361"/>
        <dbReference type="ChEBI" id="CHEBI:15377"/>
        <dbReference type="ChEBI" id="CHEBI:15378"/>
        <dbReference type="ChEBI" id="CHEBI:67139"/>
        <dbReference type="ChEBI" id="CHEBI:537519"/>
        <dbReference type="EC" id="4.3.3.7"/>
    </reaction>
</comment>
<evidence type="ECO:0000313" key="15">
    <source>
        <dbReference type="Proteomes" id="UP001230156"/>
    </source>
</evidence>
<evidence type="ECO:0000256" key="12">
    <source>
        <dbReference type="HAMAP-Rule" id="MF_00418"/>
    </source>
</evidence>
<reference evidence="15" key="1">
    <citation type="submission" date="2023-08" db="EMBL/GenBank/DDBJ databases">
        <title>Rhodospirillaceae gen. nov., a novel taxon isolated from the Yangtze River Yuezi River estuary sludge.</title>
        <authorList>
            <person name="Ruan L."/>
        </authorList>
    </citation>
    <scope>NUCLEOTIDE SEQUENCE [LARGE SCALE GENOMIC DNA]</scope>
    <source>
        <strain evidence="15">R-7</strain>
    </source>
</reference>
<evidence type="ECO:0000256" key="4">
    <source>
        <dbReference type="ARBA" id="ARBA00012086"/>
    </source>
</evidence>
<keyword evidence="7 12" id="KW-0220">Diaminopimelate biosynthesis</keyword>
<comment type="pathway">
    <text evidence="2 12">Amino-acid biosynthesis; L-lysine biosynthesis via DAP pathway; (S)-tetrahydrodipicolinate from L-aspartate: step 3/4.</text>
</comment>
<evidence type="ECO:0000256" key="1">
    <source>
        <dbReference type="ARBA" id="ARBA00003294"/>
    </source>
</evidence>
<evidence type="ECO:0000256" key="9">
    <source>
        <dbReference type="ARBA" id="ARBA00023239"/>
    </source>
</evidence>
<feature type="active site" description="Proton donor/acceptor" evidence="12">
    <location>
        <position position="155"/>
    </location>
</feature>
<evidence type="ECO:0000256" key="5">
    <source>
        <dbReference type="ARBA" id="ARBA00022490"/>
    </source>
</evidence>
<evidence type="ECO:0000256" key="2">
    <source>
        <dbReference type="ARBA" id="ARBA00005120"/>
    </source>
</evidence>
<keyword evidence="8 12" id="KW-0457">Lysine biosynthesis</keyword>
<evidence type="ECO:0000313" key="14">
    <source>
        <dbReference type="EMBL" id="MDQ7246743.1"/>
    </source>
</evidence>
<comment type="similarity">
    <text evidence="3 12 13">Belongs to the DapA family.</text>
</comment>
<dbReference type="InterPro" id="IPR020625">
    <property type="entry name" value="Schiff_base-form_aldolases_AS"/>
</dbReference>
<evidence type="ECO:0000256" key="11">
    <source>
        <dbReference type="ARBA" id="ARBA00047836"/>
    </source>
</evidence>
<feature type="site" description="Part of a proton relay during catalysis" evidence="12">
    <location>
        <position position="66"/>
    </location>
</feature>
<dbReference type="GO" id="GO:0008840">
    <property type="term" value="F:4-hydroxy-tetrahydrodipicolinate synthase activity"/>
    <property type="evidence" value="ECO:0007669"/>
    <property type="project" value="UniProtKB-EC"/>
</dbReference>
<dbReference type="PIRSF" id="PIRSF001365">
    <property type="entry name" value="DHDPS"/>
    <property type="match status" value="1"/>
</dbReference>
<evidence type="ECO:0000256" key="8">
    <source>
        <dbReference type="ARBA" id="ARBA00023154"/>
    </source>
</evidence>
<evidence type="ECO:0000256" key="7">
    <source>
        <dbReference type="ARBA" id="ARBA00022915"/>
    </source>
</evidence>
<gene>
    <name evidence="12 14" type="primary">dapA</name>
    <name evidence="14" type="ORF">Q8A70_03660</name>
</gene>
<dbReference type="NCBIfam" id="TIGR00674">
    <property type="entry name" value="dapA"/>
    <property type="match status" value="1"/>
</dbReference>
<comment type="caution">
    <text evidence="14">The sequence shown here is derived from an EMBL/GenBank/DDBJ whole genome shotgun (WGS) entry which is preliminary data.</text>
</comment>
<keyword evidence="6 12" id="KW-0028">Amino-acid biosynthesis</keyword>
<dbReference type="SUPFAM" id="SSF51569">
    <property type="entry name" value="Aldolase"/>
    <property type="match status" value="1"/>
</dbReference>
<dbReference type="PROSITE" id="PS00666">
    <property type="entry name" value="DHDPS_2"/>
    <property type="match status" value="1"/>
</dbReference>
<comment type="subcellular location">
    <subcellularLocation>
        <location evidence="12">Cytoplasm</location>
    </subcellularLocation>
</comment>
<comment type="subunit">
    <text evidence="12">Homotetramer; dimer of dimers.</text>
</comment>
<keyword evidence="9 12" id="KW-0456">Lyase</keyword>
<dbReference type="RefSeq" id="WP_379954137.1">
    <property type="nucleotide sequence ID" value="NZ_JAUYVI010000001.1"/>
</dbReference>
<dbReference type="Proteomes" id="UP001230156">
    <property type="component" value="Unassembled WGS sequence"/>
</dbReference>